<dbReference type="RefSeq" id="WP_188430667.1">
    <property type="nucleotide sequence ID" value="NZ_BAABKH010000003.1"/>
</dbReference>
<dbReference type="InterPro" id="IPR007253">
    <property type="entry name" value="Cell_wall-bd_2"/>
</dbReference>
<dbReference type="InterPro" id="IPR002509">
    <property type="entry name" value="NODB_dom"/>
</dbReference>
<dbReference type="GO" id="GO:0046872">
    <property type="term" value="F:metal ion binding"/>
    <property type="evidence" value="ECO:0007669"/>
    <property type="project" value="UniProtKB-KW"/>
</dbReference>
<keyword evidence="1" id="KW-0479">Metal-binding</keyword>
<evidence type="ECO:0000256" key="4">
    <source>
        <dbReference type="SAM" id="SignalP"/>
    </source>
</evidence>
<evidence type="ECO:0000256" key="2">
    <source>
        <dbReference type="ARBA" id="ARBA00022801"/>
    </source>
</evidence>
<evidence type="ECO:0000259" key="5">
    <source>
        <dbReference type="PROSITE" id="PS51677"/>
    </source>
</evidence>
<accession>A0A917BRP9</accession>
<evidence type="ECO:0000313" key="7">
    <source>
        <dbReference type="Proteomes" id="UP000605670"/>
    </source>
</evidence>
<evidence type="ECO:0000256" key="1">
    <source>
        <dbReference type="ARBA" id="ARBA00022723"/>
    </source>
</evidence>
<proteinExistence type="predicted"/>
<reference evidence="6" key="2">
    <citation type="submission" date="2020-09" db="EMBL/GenBank/DDBJ databases">
        <authorList>
            <person name="Sun Q."/>
            <person name="Zhou Y."/>
        </authorList>
    </citation>
    <scope>NUCLEOTIDE SEQUENCE</scope>
    <source>
        <strain evidence="6">CGMCC 1.12160</strain>
    </source>
</reference>
<dbReference type="Gene3D" id="3.20.20.370">
    <property type="entry name" value="Glycoside hydrolase/deacetylase"/>
    <property type="match status" value="1"/>
</dbReference>
<feature type="region of interest" description="Disordered" evidence="3">
    <location>
        <begin position="30"/>
        <end position="51"/>
    </location>
</feature>
<dbReference type="InterPro" id="IPR011330">
    <property type="entry name" value="Glyco_hydro/deAcase_b/a-brl"/>
</dbReference>
<dbReference type="AlphaFoldDB" id="A0A917BRP9"/>
<dbReference type="Pfam" id="PF04122">
    <property type="entry name" value="CW_binding_2"/>
    <property type="match status" value="3"/>
</dbReference>
<dbReference type="GO" id="GO:0005975">
    <property type="term" value="P:carbohydrate metabolic process"/>
    <property type="evidence" value="ECO:0007669"/>
    <property type="project" value="InterPro"/>
</dbReference>
<dbReference type="InterPro" id="IPR050248">
    <property type="entry name" value="Polysacc_deacetylase_ArnD"/>
</dbReference>
<keyword evidence="7" id="KW-1185">Reference proteome</keyword>
<dbReference type="PANTHER" id="PTHR10587">
    <property type="entry name" value="GLYCOSYL TRANSFERASE-RELATED"/>
    <property type="match status" value="1"/>
</dbReference>
<feature type="region of interest" description="Disordered" evidence="3">
    <location>
        <begin position="554"/>
        <end position="580"/>
    </location>
</feature>
<keyword evidence="4" id="KW-0732">Signal</keyword>
<name>A0A917BRP9_9MICO</name>
<keyword evidence="2" id="KW-0378">Hydrolase</keyword>
<organism evidence="6 7">
    <name type="scientific">Ornithinimicrobium tianjinense</name>
    <dbReference type="NCBI Taxonomy" id="1195761"/>
    <lineage>
        <taxon>Bacteria</taxon>
        <taxon>Bacillati</taxon>
        <taxon>Actinomycetota</taxon>
        <taxon>Actinomycetes</taxon>
        <taxon>Micrococcales</taxon>
        <taxon>Ornithinimicrobiaceae</taxon>
        <taxon>Ornithinimicrobium</taxon>
    </lineage>
</organism>
<dbReference type="PROSITE" id="PS51677">
    <property type="entry name" value="NODB"/>
    <property type="match status" value="1"/>
</dbReference>
<feature type="compositionally biased region" description="Polar residues" evidence="3">
    <location>
        <begin position="32"/>
        <end position="42"/>
    </location>
</feature>
<dbReference type="PANTHER" id="PTHR10587:SF133">
    <property type="entry name" value="CHITIN DEACETYLASE 1-RELATED"/>
    <property type="match status" value="1"/>
</dbReference>
<protein>
    <recommendedName>
        <fullName evidence="5">NodB homology domain-containing protein</fullName>
    </recommendedName>
</protein>
<reference evidence="6" key="1">
    <citation type="journal article" date="2014" name="Int. J. Syst. Evol. Microbiol.">
        <title>Complete genome sequence of Corynebacterium casei LMG S-19264T (=DSM 44701T), isolated from a smear-ripened cheese.</title>
        <authorList>
            <consortium name="US DOE Joint Genome Institute (JGI-PGF)"/>
            <person name="Walter F."/>
            <person name="Albersmeier A."/>
            <person name="Kalinowski J."/>
            <person name="Ruckert C."/>
        </authorList>
    </citation>
    <scope>NUCLEOTIDE SEQUENCE</scope>
    <source>
        <strain evidence="6">CGMCC 1.12160</strain>
    </source>
</reference>
<dbReference type="GO" id="GO:0016810">
    <property type="term" value="F:hydrolase activity, acting on carbon-nitrogen (but not peptide) bonds"/>
    <property type="evidence" value="ECO:0007669"/>
    <property type="project" value="InterPro"/>
</dbReference>
<feature type="domain" description="NodB homology" evidence="5">
    <location>
        <begin position="354"/>
        <end position="527"/>
    </location>
</feature>
<evidence type="ECO:0000313" key="6">
    <source>
        <dbReference type="EMBL" id="GGF53550.1"/>
    </source>
</evidence>
<dbReference type="Proteomes" id="UP000605670">
    <property type="component" value="Unassembled WGS sequence"/>
</dbReference>
<feature type="chain" id="PRO_5039697702" description="NodB homology domain-containing protein" evidence="4">
    <location>
        <begin position="31"/>
        <end position="580"/>
    </location>
</feature>
<gene>
    <name evidence="6" type="ORF">GCM10011366_21650</name>
</gene>
<comment type="caution">
    <text evidence="6">The sequence shown here is derived from an EMBL/GenBank/DDBJ whole genome shotgun (WGS) entry which is preliminary data.</text>
</comment>
<feature type="signal peptide" evidence="4">
    <location>
        <begin position="1"/>
        <end position="30"/>
    </location>
</feature>
<dbReference type="Pfam" id="PF01522">
    <property type="entry name" value="Polysacc_deac_1"/>
    <property type="match status" value="1"/>
</dbReference>
<sequence length="580" mass="60532">MGFRRGWSVVVALAALLAAGGGASALPAQGQVPATDTSTASTVVGPPTSRLAGPDRYASAVEISQWRYRYPSAADVVYLTRGDTFADALAAGTLSDGPVLLTKPACGALPSVVRAEIERIDPDAVVALGGPAAVCDEVLADAANGRPTERIGGATRQETAALIAARAFPEGAGTAYLTTGAVGPDAVVGGMLRDGPILLTSSDGLTLPEVTRTAVAELGATTVTALGGSVAVPDAVLAEAADGRTTTRLAGANRWETAVAIAAHAYPDRTSRVYLARGDGSNFVDALASGMLVDGPVLLTSGPCDRVVGATDRFLERRHPDRVVALGGAAALCGSTLSGASIAARPAIDCAVTRCVALTFDDGPSWPTPTLLDTLASHRVPATFFQVGAQVDAYAQHSRRAWVEGHDVANHTWDHPQLPTLTYAQQLQQVTMTDNELNQHGIPDTRLLRPPYGLYDTDTRRLGFPLIIWDVDPRDWDGPPSTATVRARVVNNVRDGSIVLQHDVHINSVNAVPGIIADLTAMGYTFVTVRELVPDMQDGDIVLRRDDVRPFGTSEVPTVLDGSGVPGLAPDLSTDQLDDE</sequence>
<dbReference type="GO" id="GO:0016020">
    <property type="term" value="C:membrane"/>
    <property type="evidence" value="ECO:0007669"/>
    <property type="project" value="TreeGrafter"/>
</dbReference>
<dbReference type="SUPFAM" id="SSF88713">
    <property type="entry name" value="Glycoside hydrolase/deacetylase"/>
    <property type="match status" value="1"/>
</dbReference>
<dbReference type="EMBL" id="BMEM01000003">
    <property type="protein sequence ID" value="GGF53550.1"/>
    <property type="molecule type" value="Genomic_DNA"/>
</dbReference>
<evidence type="ECO:0000256" key="3">
    <source>
        <dbReference type="SAM" id="MobiDB-lite"/>
    </source>
</evidence>